<evidence type="ECO:0000256" key="1">
    <source>
        <dbReference type="SAM" id="SignalP"/>
    </source>
</evidence>
<keyword evidence="1" id="KW-0732">Signal</keyword>
<organism evidence="2 3">
    <name type="scientific">Bionectria ochroleuca</name>
    <name type="common">Gliocladium roseum</name>
    <dbReference type="NCBI Taxonomy" id="29856"/>
    <lineage>
        <taxon>Eukaryota</taxon>
        <taxon>Fungi</taxon>
        <taxon>Dikarya</taxon>
        <taxon>Ascomycota</taxon>
        <taxon>Pezizomycotina</taxon>
        <taxon>Sordariomycetes</taxon>
        <taxon>Hypocreomycetidae</taxon>
        <taxon>Hypocreales</taxon>
        <taxon>Bionectriaceae</taxon>
        <taxon>Clonostachys</taxon>
    </lineage>
</organism>
<evidence type="ECO:0000313" key="3">
    <source>
        <dbReference type="Proteomes" id="UP000766486"/>
    </source>
</evidence>
<accession>A0ABY6UBZ1</accession>
<dbReference type="Proteomes" id="UP000766486">
    <property type="component" value="Unassembled WGS sequence"/>
</dbReference>
<name>A0ABY6UBZ1_BIOOC</name>
<comment type="caution">
    <text evidence="2">The sequence shown here is derived from an EMBL/GenBank/DDBJ whole genome shotgun (WGS) entry which is preliminary data.</text>
</comment>
<dbReference type="EMBL" id="CABFNS010000790">
    <property type="protein sequence ID" value="VUC28642.1"/>
    <property type="molecule type" value="Genomic_DNA"/>
</dbReference>
<proteinExistence type="predicted"/>
<feature type="signal peptide" evidence="1">
    <location>
        <begin position="1"/>
        <end position="17"/>
    </location>
</feature>
<protein>
    <submittedName>
        <fullName evidence="2">Uncharacterized protein</fullName>
    </submittedName>
</protein>
<keyword evidence="3" id="KW-1185">Reference proteome</keyword>
<sequence>MNRLPLIVLAVAGAALGDIVTHNGQIFTPGFVVVNAPQPNTPLGGETLHLSLDVTANGALPLPPLKEDSASQIYNITIFLYSYDTGRNFTVSNATAVEDENLSSLGNIMEQETSSTVKHINWIWPDCLVGNGQPSGKDSDRGTYNVSIHQNFRLNDTDHYTIFDLPISVTNSIEENENRTSCDALANTILQPGEINWEDSNQVGALFVPDNATTVEYDSASNKDSAGTSFAQTLGSGGVRLMWGLLIARALLG</sequence>
<feature type="chain" id="PRO_5045975932" evidence="1">
    <location>
        <begin position="18"/>
        <end position="253"/>
    </location>
</feature>
<gene>
    <name evidence="2" type="ORF">CLO192961_LOCUS242501</name>
</gene>
<evidence type="ECO:0000313" key="2">
    <source>
        <dbReference type="EMBL" id="VUC28642.1"/>
    </source>
</evidence>
<reference evidence="2 3" key="1">
    <citation type="submission" date="2019-06" db="EMBL/GenBank/DDBJ databases">
        <authorList>
            <person name="Broberg M."/>
        </authorList>
    </citation>
    <scope>NUCLEOTIDE SEQUENCE [LARGE SCALE GENOMIC DNA]</scope>
</reference>